<comment type="cofactor">
    <cofactor evidence="2">
        <name>Mn(2+)</name>
        <dbReference type="ChEBI" id="CHEBI:29035"/>
    </cofactor>
</comment>
<evidence type="ECO:0000256" key="2">
    <source>
        <dbReference type="ARBA" id="ARBA00001936"/>
    </source>
</evidence>
<evidence type="ECO:0000256" key="3">
    <source>
        <dbReference type="ARBA" id="ARBA00010141"/>
    </source>
</evidence>
<keyword evidence="5" id="KW-0378">Hydrolase</keyword>
<keyword evidence="6" id="KW-0520">NAD</keyword>
<dbReference type="SUPFAM" id="SSF51735">
    <property type="entry name" value="NAD(P)-binding Rossmann-fold domains"/>
    <property type="match status" value="1"/>
</dbReference>
<dbReference type="GO" id="GO:0016616">
    <property type="term" value="F:oxidoreductase activity, acting on the CH-OH group of donors, NAD or NADP as acceptor"/>
    <property type="evidence" value="ECO:0007669"/>
    <property type="project" value="InterPro"/>
</dbReference>
<dbReference type="Pfam" id="PF02056">
    <property type="entry name" value="Glyco_hydro_4"/>
    <property type="match status" value="1"/>
</dbReference>
<evidence type="ECO:0000256" key="9">
    <source>
        <dbReference type="ARBA" id="ARBA00023295"/>
    </source>
</evidence>
<dbReference type="AlphaFoldDB" id="A0A0F9FZ32"/>
<keyword evidence="8" id="KW-0119">Carbohydrate metabolism</keyword>
<dbReference type="InterPro" id="IPR053715">
    <property type="entry name" value="GH4_Enzyme_sf"/>
</dbReference>
<dbReference type="EMBL" id="LAZR01030516">
    <property type="protein sequence ID" value="KKL56377.1"/>
    <property type="molecule type" value="Genomic_DNA"/>
</dbReference>
<accession>A0A0F9FZ32</accession>
<dbReference type="PANTHER" id="PTHR32092:SF6">
    <property type="entry name" value="ALPHA-GALACTOSIDASE"/>
    <property type="match status" value="1"/>
</dbReference>
<comment type="cofactor">
    <cofactor evidence="1">
        <name>NAD(+)</name>
        <dbReference type="ChEBI" id="CHEBI:57540"/>
    </cofactor>
</comment>
<dbReference type="Pfam" id="PF11975">
    <property type="entry name" value="Glyco_hydro_4C"/>
    <property type="match status" value="1"/>
</dbReference>
<dbReference type="GO" id="GO:0004553">
    <property type="term" value="F:hydrolase activity, hydrolyzing O-glycosyl compounds"/>
    <property type="evidence" value="ECO:0007669"/>
    <property type="project" value="InterPro"/>
</dbReference>
<proteinExistence type="inferred from homology"/>
<dbReference type="InterPro" id="IPR022616">
    <property type="entry name" value="Glyco_hydro_4_C"/>
</dbReference>
<dbReference type="PRINTS" id="PR00732">
    <property type="entry name" value="GLHYDRLASE4"/>
</dbReference>
<feature type="non-terminal residue" evidence="11">
    <location>
        <position position="406"/>
    </location>
</feature>
<dbReference type="GO" id="GO:0046872">
    <property type="term" value="F:metal ion binding"/>
    <property type="evidence" value="ECO:0007669"/>
    <property type="project" value="UniProtKB-KW"/>
</dbReference>
<protein>
    <recommendedName>
        <fullName evidence="10">Glycosyl hydrolase family 4 C-terminal domain-containing protein</fullName>
    </recommendedName>
</protein>
<dbReference type="SUPFAM" id="SSF56327">
    <property type="entry name" value="LDH C-terminal domain-like"/>
    <property type="match status" value="1"/>
</dbReference>
<dbReference type="Gene3D" id="3.90.1820.10">
    <property type="entry name" value="AglA-like glucosidase"/>
    <property type="match status" value="1"/>
</dbReference>
<gene>
    <name evidence="11" type="ORF">LCGC14_2246030</name>
</gene>
<evidence type="ECO:0000256" key="6">
    <source>
        <dbReference type="ARBA" id="ARBA00023027"/>
    </source>
</evidence>
<name>A0A0F9FZ32_9ZZZZ</name>
<sequence length="406" mass="45726">MKTKIVLVGSGSQFTESFLQEIFKYKDFKGCTLSLVDRKPERLKQEMKLAGALNNAVDWGISIEGTGDRREALEGANIVYIFAAVNQAEAWPKEYEFAKKYGYTTLEGYTNGPASISTSIRHVPLVLDICKDMEEICPDAWMILCNNPIPKIQAAVERHSKIRCVGYCNGHELIEMALEQLLEKTESIEKEDLAAGLVEREFMVPKGNVILTLAGVNHFQWIINLRDTITGEDLYPLLKKQIEIPDKIPNDYAFSAEMTRLFGLFPSPGDIHIMDITWFADKKDQESYNVHPFNPGDWFGMRQAGDWEKISNEYLEPAAAKKFIGERRTGWMYLQIARFLMKGDKEYFPALNLKNNGAISNLSDDVVVEVPALIGGDQIEPVNVGPLPDAIAAMCEFWGRLTNIIA</sequence>
<keyword evidence="4" id="KW-0479">Metal-binding</keyword>
<evidence type="ECO:0000259" key="10">
    <source>
        <dbReference type="Pfam" id="PF11975"/>
    </source>
</evidence>
<evidence type="ECO:0000256" key="8">
    <source>
        <dbReference type="ARBA" id="ARBA00023277"/>
    </source>
</evidence>
<dbReference type="InterPro" id="IPR001088">
    <property type="entry name" value="Glyco_hydro_4"/>
</dbReference>
<evidence type="ECO:0000256" key="5">
    <source>
        <dbReference type="ARBA" id="ARBA00022801"/>
    </source>
</evidence>
<organism evidence="11">
    <name type="scientific">marine sediment metagenome</name>
    <dbReference type="NCBI Taxonomy" id="412755"/>
    <lineage>
        <taxon>unclassified sequences</taxon>
        <taxon>metagenomes</taxon>
        <taxon>ecological metagenomes</taxon>
    </lineage>
</organism>
<reference evidence="11" key="1">
    <citation type="journal article" date="2015" name="Nature">
        <title>Complex archaea that bridge the gap between prokaryotes and eukaryotes.</title>
        <authorList>
            <person name="Spang A."/>
            <person name="Saw J.H."/>
            <person name="Jorgensen S.L."/>
            <person name="Zaremba-Niedzwiedzka K."/>
            <person name="Martijn J."/>
            <person name="Lind A.E."/>
            <person name="van Eijk R."/>
            <person name="Schleper C."/>
            <person name="Guy L."/>
            <person name="Ettema T.J."/>
        </authorList>
    </citation>
    <scope>NUCLEOTIDE SEQUENCE</scope>
</reference>
<comment type="similarity">
    <text evidence="3">Belongs to the glycosyl hydrolase 4 family.</text>
</comment>
<evidence type="ECO:0000256" key="1">
    <source>
        <dbReference type="ARBA" id="ARBA00001911"/>
    </source>
</evidence>
<dbReference type="PANTHER" id="PTHR32092">
    <property type="entry name" value="6-PHOSPHO-BETA-GLUCOSIDASE-RELATED"/>
    <property type="match status" value="1"/>
</dbReference>
<comment type="caution">
    <text evidence="11">The sequence shown here is derived from an EMBL/GenBank/DDBJ whole genome shotgun (WGS) entry which is preliminary data.</text>
</comment>
<dbReference type="InterPro" id="IPR015955">
    <property type="entry name" value="Lactate_DH/Glyco_Ohase_4_C"/>
</dbReference>
<evidence type="ECO:0000256" key="4">
    <source>
        <dbReference type="ARBA" id="ARBA00022723"/>
    </source>
</evidence>
<feature type="domain" description="Glycosyl hydrolase family 4 C-terminal" evidence="10">
    <location>
        <begin position="214"/>
        <end position="396"/>
    </location>
</feature>
<evidence type="ECO:0000313" key="11">
    <source>
        <dbReference type="EMBL" id="KKL56377.1"/>
    </source>
</evidence>
<keyword evidence="7" id="KW-0464">Manganese</keyword>
<evidence type="ECO:0000256" key="7">
    <source>
        <dbReference type="ARBA" id="ARBA00023211"/>
    </source>
</evidence>
<dbReference type="GO" id="GO:0005975">
    <property type="term" value="P:carbohydrate metabolic process"/>
    <property type="evidence" value="ECO:0007669"/>
    <property type="project" value="InterPro"/>
</dbReference>
<keyword evidence="9" id="KW-0326">Glycosidase</keyword>
<dbReference type="InterPro" id="IPR036291">
    <property type="entry name" value="NAD(P)-bd_dom_sf"/>
</dbReference>